<reference evidence="1" key="1">
    <citation type="submission" date="2022-06" db="EMBL/GenBank/DDBJ databases">
        <title>Detection of beta-lactamases in bacteria of animal origin.</title>
        <authorList>
            <person name="Mlynarcik P."/>
            <person name="Zdarska V."/>
            <person name="Chudobova H."/>
            <person name="Prochazkova P."/>
            <person name="Hricova K."/>
            <person name="Mezerova K."/>
            <person name="Bardon J."/>
            <person name="Dolejska M."/>
            <person name="Sukkar I."/>
            <person name="Kolar M."/>
        </authorList>
    </citation>
    <scope>NUCLEOTIDE SEQUENCE</scope>
    <source>
        <strain evidence="1">S 300-3</strain>
    </source>
</reference>
<dbReference type="AlphaFoldDB" id="A0AA41WP56"/>
<comment type="caution">
    <text evidence="1">The sequence shown here is derived from an EMBL/GenBank/DDBJ whole genome shotgun (WGS) entry which is preliminary data.</text>
</comment>
<evidence type="ECO:0000313" key="1">
    <source>
        <dbReference type="EMBL" id="MCO7546158.1"/>
    </source>
</evidence>
<evidence type="ECO:0008006" key="3">
    <source>
        <dbReference type="Google" id="ProtNLM"/>
    </source>
</evidence>
<name>A0AA41WP56_9GAMM</name>
<accession>A0AA41WP56</accession>
<dbReference type="Proteomes" id="UP001165292">
    <property type="component" value="Unassembled WGS sequence"/>
</dbReference>
<gene>
    <name evidence="1" type="ORF">NJF43_15475</name>
</gene>
<sequence>MIYTSTLAAVVSALAAEAIDNTSKQAWQKLYRPGYAEGGSLESLMRSSGEQGITRMDADCWVYARLHSQLIPRHWNALTARFSTHKAKKVEAIGKLVPLIATQAPNLFRYKAVTAWAIPPVKGVQVQSGQEVASRAARERAQFDSLQAGVVKHLAGGEMTEDVGQARREQYVKRSTDMIVLPAEFYDINTWDGQGLNRTTYWRWKKAIDRVLDEMVAEALAASGKILQEEGVLMADAA</sequence>
<protein>
    <recommendedName>
        <fullName evidence="3">Phage-like protein</fullName>
    </recommendedName>
</protein>
<evidence type="ECO:0000313" key="2">
    <source>
        <dbReference type="Proteomes" id="UP001165292"/>
    </source>
</evidence>
<dbReference type="EMBL" id="JAMYBS010000020">
    <property type="protein sequence ID" value="MCO7546158.1"/>
    <property type="molecule type" value="Genomic_DNA"/>
</dbReference>
<organism evidence="1 2">
    <name type="scientific">Stutzerimonas nitrititolerans</name>
    <dbReference type="NCBI Taxonomy" id="2482751"/>
    <lineage>
        <taxon>Bacteria</taxon>
        <taxon>Pseudomonadati</taxon>
        <taxon>Pseudomonadota</taxon>
        <taxon>Gammaproteobacteria</taxon>
        <taxon>Pseudomonadales</taxon>
        <taxon>Pseudomonadaceae</taxon>
        <taxon>Stutzerimonas</taxon>
    </lineage>
</organism>
<proteinExistence type="predicted"/>